<gene>
    <name evidence="2" type="ORF">CKQ53_16295</name>
</gene>
<sequence length="415" mass="46808">MASTISPAERMTDAGQSREARIDALLADTSHHIEFNGHLSNHSKHAVVALAGLGASANRIEEYYYQYAKETTYGFGLEPKRPSRYTVTDENCLSLLGRRTSFSSWCHYFSSLTEREGLPAVLEKWMPVLLPGWVGAFTHATIHLGWGLDYGHPRMITEGMAYMAFSWVSCHPERQTASCLTGDATALESLIAISTALEQRNTEYQTWVQRVQNGEIAPEKAACHSELKRSGLQYLIAMSVAEGHPLMDAVPGWLCHGQMDTVWQQLYYAVAIIYLARPGDFVNLHLITSLHAMEHIASQLPEHQHRDVVRLYWQGMMGILFSSGDFPDAQTMAHLDSRLKNQFDDMQKPDVQQYWQNIITAAIAEAEEHNPKLVYVMRKLWERTHGLSIYRESAGSFTTTPELPESFLQQADDSI</sequence>
<dbReference type="RefSeq" id="WP_094117463.1">
    <property type="nucleotide sequence ID" value="NZ_CP023009.1"/>
</dbReference>
<keyword evidence="3" id="KW-1185">Reference proteome</keyword>
<dbReference type="GO" id="GO:0016491">
    <property type="term" value="F:oxidoreductase activity"/>
    <property type="evidence" value="ECO:0007669"/>
    <property type="project" value="UniProtKB-KW"/>
</dbReference>
<dbReference type="InterPro" id="IPR025337">
    <property type="entry name" value="Questin_oxidase-like"/>
</dbReference>
<organism evidence="2 3">
    <name type="scientific">Lonsdalea britannica</name>
    <dbReference type="NCBI Taxonomy" id="1082704"/>
    <lineage>
        <taxon>Bacteria</taxon>
        <taxon>Pseudomonadati</taxon>
        <taxon>Pseudomonadota</taxon>
        <taxon>Gammaproteobacteria</taxon>
        <taxon>Enterobacterales</taxon>
        <taxon>Pectobacteriaceae</taxon>
        <taxon>Lonsdalea</taxon>
    </lineage>
</organism>
<accession>A0AAD0SI91</accession>
<dbReference type="EMBL" id="CP023009">
    <property type="protein sequence ID" value="AXW88377.1"/>
    <property type="molecule type" value="Genomic_DNA"/>
</dbReference>
<proteinExistence type="predicted"/>
<evidence type="ECO:0000256" key="1">
    <source>
        <dbReference type="ARBA" id="ARBA00023002"/>
    </source>
</evidence>
<dbReference type="AlphaFoldDB" id="A0AAD0SI91"/>
<dbReference type="KEGG" id="lbq:CKQ53_16295"/>
<dbReference type="Pfam" id="PF14027">
    <property type="entry name" value="Questin_oxidase"/>
    <property type="match status" value="1"/>
</dbReference>
<evidence type="ECO:0000313" key="2">
    <source>
        <dbReference type="EMBL" id="AXW88377.1"/>
    </source>
</evidence>
<dbReference type="Proteomes" id="UP000263881">
    <property type="component" value="Chromosome"/>
</dbReference>
<name>A0AAD0SI91_9GAMM</name>
<protein>
    <submittedName>
        <fullName evidence="2">DUF4243 domain-containing protein</fullName>
    </submittedName>
</protein>
<evidence type="ECO:0000313" key="3">
    <source>
        <dbReference type="Proteomes" id="UP000263881"/>
    </source>
</evidence>
<keyword evidence="1" id="KW-0560">Oxidoreductase</keyword>
<dbReference type="PANTHER" id="PTHR35870:SF1">
    <property type="entry name" value="PROTEIN, PUTATIVE (AFU_ORTHOLOGUE AFUA_5G03330)-RELATED"/>
    <property type="match status" value="1"/>
</dbReference>
<dbReference type="PANTHER" id="PTHR35870">
    <property type="entry name" value="PROTEIN, PUTATIVE (AFU_ORTHOLOGUE AFUA_5G03330)-RELATED"/>
    <property type="match status" value="1"/>
</dbReference>
<reference evidence="2 3" key="1">
    <citation type="submission" date="2017-08" db="EMBL/GenBank/DDBJ databases">
        <title>Comparative genomics of bacteria isolated from necrotic lesions of AOD affected trees.</title>
        <authorList>
            <person name="Doonan J."/>
            <person name="Denman S."/>
            <person name="McDonald J.E."/>
        </authorList>
    </citation>
    <scope>NUCLEOTIDE SEQUENCE [LARGE SCALE GENOMIC DNA]</scope>
    <source>
        <strain evidence="2 3">477</strain>
    </source>
</reference>